<name>B4KIK2_DROMO</name>
<feature type="compositionally biased region" description="Basic residues" evidence="1">
    <location>
        <begin position="86"/>
        <end position="104"/>
    </location>
</feature>
<dbReference type="Proteomes" id="UP000009192">
    <property type="component" value="Unassembled WGS sequence"/>
</dbReference>
<dbReference type="eggNOG" id="ENOG502QZWS">
    <property type="taxonomic scope" value="Eukaryota"/>
</dbReference>
<dbReference type="OrthoDB" id="7862802at2759"/>
<dbReference type="InParanoid" id="B4KIK2"/>
<organism evidence="2 3">
    <name type="scientific">Drosophila mojavensis</name>
    <name type="common">Fruit fly</name>
    <dbReference type="NCBI Taxonomy" id="7230"/>
    <lineage>
        <taxon>Eukaryota</taxon>
        <taxon>Metazoa</taxon>
        <taxon>Ecdysozoa</taxon>
        <taxon>Arthropoda</taxon>
        <taxon>Hexapoda</taxon>
        <taxon>Insecta</taxon>
        <taxon>Pterygota</taxon>
        <taxon>Neoptera</taxon>
        <taxon>Endopterygota</taxon>
        <taxon>Diptera</taxon>
        <taxon>Brachycera</taxon>
        <taxon>Muscomorpha</taxon>
        <taxon>Ephydroidea</taxon>
        <taxon>Drosophilidae</taxon>
        <taxon>Drosophila</taxon>
    </lineage>
</organism>
<protein>
    <submittedName>
        <fullName evidence="2">Uncharacterized protein</fullName>
    </submittedName>
</protein>
<gene>
    <name evidence="2" type="primary">Dmoj\GI17093</name>
    <name evidence="2" type="ORF">Dmoj_GI17093</name>
</gene>
<keyword evidence="3" id="KW-1185">Reference proteome</keyword>
<accession>B4KIK2</accession>
<sequence length="185" mass="21173">MDTRQILSRKIMKNTLLWETLQTVEQLEVAFEETLQTINHINSRYCSMSRRTSTAERHQRLYESEIQAAITGPAKPTHKIHDNPKRRNKKKKRTKQRVCRKSQAKSKGQWVPVFNLHANCVCELELDNANTPIRTVTAHLLQDGIDKEFTSNATATSNGWGKPEDTDRMDLSLSACNTNCCPCCQ</sequence>
<reference evidence="2 3" key="1">
    <citation type="journal article" date="2007" name="Nature">
        <title>Evolution of genes and genomes on the Drosophila phylogeny.</title>
        <authorList>
            <consortium name="Drosophila 12 Genomes Consortium"/>
            <person name="Clark A.G."/>
            <person name="Eisen M.B."/>
            <person name="Smith D.R."/>
            <person name="Bergman C.M."/>
            <person name="Oliver B."/>
            <person name="Markow T.A."/>
            <person name="Kaufman T.C."/>
            <person name="Kellis M."/>
            <person name="Gelbart W."/>
            <person name="Iyer V.N."/>
            <person name="Pollard D.A."/>
            <person name="Sackton T.B."/>
            <person name="Larracuente A.M."/>
            <person name="Singh N.D."/>
            <person name="Abad J.P."/>
            <person name="Abt D.N."/>
            <person name="Adryan B."/>
            <person name="Aguade M."/>
            <person name="Akashi H."/>
            <person name="Anderson W.W."/>
            <person name="Aquadro C.F."/>
            <person name="Ardell D.H."/>
            <person name="Arguello R."/>
            <person name="Artieri C.G."/>
            <person name="Barbash D.A."/>
            <person name="Barker D."/>
            <person name="Barsanti P."/>
            <person name="Batterham P."/>
            <person name="Batzoglou S."/>
            <person name="Begun D."/>
            <person name="Bhutkar A."/>
            <person name="Blanco E."/>
            <person name="Bosak S.A."/>
            <person name="Bradley R.K."/>
            <person name="Brand A.D."/>
            <person name="Brent M.R."/>
            <person name="Brooks A.N."/>
            <person name="Brown R.H."/>
            <person name="Butlin R.K."/>
            <person name="Caggese C."/>
            <person name="Calvi B.R."/>
            <person name="Bernardo de Carvalho A."/>
            <person name="Caspi A."/>
            <person name="Castrezana S."/>
            <person name="Celniker S.E."/>
            <person name="Chang J.L."/>
            <person name="Chapple C."/>
            <person name="Chatterji S."/>
            <person name="Chinwalla A."/>
            <person name="Civetta A."/>
            <person name="Clifton S.W."/>
            <person name="Comeron J.M."/>
            <person name="Costello J.C."/>
            <person name="Coyne J.A."/>
            <person name="Daub J."/>
            <person name="David R.G."/>
            <person name="Delcher A.L."/>
            <person name="Delehaunty K."/>
            <person name="Do C.B."/>
            <person name="Ebling H."/>
            <person name="Edwards K."/>
            <person name="Eickbush T."/>
            <person name="Evans J.D."/>
            <person name="Filipski A."/>
            <person name="Findeiss S."/>
            <person name="Freyhult E."/>
            <person name="Fulton L."/>
            <person name="Fulton R."/>
            <person name="Garcia A.C."/>
            <person name="Gardiner A."/>
            <person name="Garfield D.A."/>
            <person name="Garvin B.E."/>
            <person name="Gibson G."/>
            <person name="Gilbert D."/>
            <person name="Gnerre S."/>
            <person name="Godfrey J."/>
            <person name="Good R."/>
            <person name="Gotea V."/>
            <person name="Gravely B."/>
            <person name="Greenberg A.J."/>
            <person name="Griffiths-Jones S."/>
            <person name="Gross S."/>
            <person name="Guigo R."/>
            <person name="Gustafson E.A."/>
            <person name="Haerty W."/>
            <person name="Hahn M.W."/>
            <person name="Halligan D.L."/>
            <person name="Halpern A.L."/>
            <person name="Halter G.M."/>
            <person name="Han M.V."/>
            <person name="Heger A."/>
            <person name="Hillier L."/>
            <person name="Hinrichs A.S."/>
            <person name="Holmes I."/>
            <person name="Hoskins R.A."/>
            <person name="Hubisz M.J."/>
            <person name="Hultmark D."/>
            <person name="Huntley M.A."/>
            <person name="Jaffe D.B."/>
            <person name="Jagadeeshan S."/>
            <person name="Jeck W.R."/>
            <person name="Johnson J."/>
            <person name="Jones C.D."/>
            <person name="Jordan W.C."/>
            <person name="Karpen G.H."/>
            <person name="Kataoka E."/>
            <person name="Keightley P.D."/>
            <person name="Kheradpour P."/>
            <person name="Kirkness E.F."/>
            <person name="Koerich L.B."/>
            <person name="Kristiansen K."/>
            <person name="Kudrna D."/>
            <person name="Kulathinal R.J."/>
            <person name="Kumar S."/>
            <person name="Kwok R."/>
            <person name="Lander E."/>
            <person name="Langley C.H."/>
            <person name="Lapoint R."/>
            <person name="Lazzaro B.P."/>
            <person name="Lee S.J."/>
            <person name="Levesque L."/>
            <person name="Li R."/>
            <person name="Lin C.F."/>
            <person name="Lin M.F."/>
            <person name="Lindblad-Toh K."/>
            <person name="Llopart A."/>
            <person name="Long M."/>
            <person name="Low L."/>
            <person name="Lozovsky E."/>
            <person name="Lu J."/>
            <person name="Luo M."/>
            <person name="Machado C.A."/>
            <person name="Makalowski W."/>
            <person name="Marzo M."/>
            <person name="Matsuda M."/>
            <person name="Matzkin L."/>
            <person name="McAllister B."/>
            <person name="McBride C.S."/>
            <person name="McKernan B."/>
            <person name="McKernan K."/>
            <person name="Mendez-Lago M."/>
            <person name="Minx P."/>
            <person name="Mollenhauer M.U."/>
            <person name="Montooth K."/>
            <person name="Mount S.M."/>
            <person name="Mu X."/>
            <person name="Myers E."/>
            <person name="Negre B."/>
            <person name="Newfeld S."/>
            <person name="Nielsen R."/>
            <person name="Noor M.A."/>
            <person name="O'Grady P."/>
            <person name="Pachter L."/>
            <person name="Papaceit M."/>
            <person name="Parisi M.J."/>
            <person name="Parisi M."/>
            <person name="Parts L."/>
            <person name="Pedersen J.S."/>
            <person name="Pesole G."/>
            <person name="Phillippy A.M."/>
            <person name="Ponting C.P."/>
            <person name="Pop M."/>
            <person name="Porcelli D."/>
            <person name="Powell J.R."/>
            <person name="Prohaska S."/>
            <person name="Pruitt K."/>
            <person name="Puig M."/>
            <person name="Quesneville H."/>
            <person name="Ram K.R."/>
            <person name="Rand D."/>
            <person name="Rasmussen M.D."/>
            <person name="Reed L.K."/>
            <person name="Reenan R."/>
            <person name="Reily A."/>
            <person name="Remington K.A."/>
            <person name="Rieger T.T."/>
            <person name="Ritchie M.G."/>
            <person name="Robin C."/>
            <person name="Rogers Y.H."/>
            <person name="Rohde C."/>
            <person name="Rozas J."/>
            <person name="Rubenfield M.J."/>
            <person name="Ruiz A."/>
            <person name="Russo S."/>
            <person name="Salzberg S.L."/>
            <person name="Sanchez-Gracia A."/>
            <person name="Saranga D.J."/>
            <person name="Sato H."/>
            <person name="Schaeffer S.W."/>
            <person name="Schatz M.C."/>
            <person name="Schlenke T."/>
            <person name="Schwartz R."/>
            <person name="Segarra C."/>
            <person name="Singh R.S."/>
            <person name="Sirot L."/>
            <person name="Sirota M."/>
            <person name="Sisneros N.B."/>
            <person name="Smith C.D."/>
            <person name="Smith T.F."/>
            <person name="Spieth J."/>
            <person name="Stage D.E."/>
            <person name="Stark A."/>
            <person name="Stephan W."/>
            <person name="Strausberg R.L."/>
            <person name="Strempel S."/>
            <person name="Sturgill D."/>
            <person name="Sutton G."/>
            <person name="Sutton G.G."/>
            <person name="Tao W."/>
            <person name="Teichmann S."/>
            <person name="Tobari Y.N."/>
            <person name="Tomimura Y."/>
            <person name="Tsolas J.M."/>
            <person name="Valente V.L."/>
            <person name="Venter E."/>
            <person name="Venter J.C."/>
            <person name="Vicario S."/>
            <person name="Vieira F.G."/>
            <person name="Vilella A.J."/>
            <person name="Villasante A."/>
            <person name="Walenz B."/>
            <person name="Wang J."/>
            <person name="Wasserman M."/>
            <person name="Watts T."/>
            <person name="Wilson D."/>
            <person name="Wilson R.K."/>
            <person name="Wing R.A."/>
            <person name="Wolfner M.F."/>
            <person name="Wong A."/>
            <person name="Wong G.K."/>
            <person name="Wu C.I."/>
            <person name="Wu G."/>
            <person name="Yamamoto D."/>
            <person name="Yang H.P."/>
            <person name="Yang S.P."/>
            <person name="Yorke J.A."/>
            <person name="Yoshida K."/>
            <person name="Zdobnov E."/>
            <person name="Zhang P."/>
            <person name="Zhang Y."/>
            <person name="Zimin A.V."/>
            <person name="Baldwin J."/>
            <person name="Abdouelleil A."/>
            <person name="Abdulkadir J."/>
            <person name="Abebe A."/>
            <person name="Abera B."/>
            <person name="Abreu J."/>
            <person name="Acer S.C."/>
            <person name="Aftuck L."/>
            <person name="Alexander A."/>
            <person name="An P."/>
            <person name="Anderson E."/>
            <person name="Anderson S."/>
            <person name="Arachi H."/>
            <person name="Azer M."/>
            <person name="Bachantsang P."/>
            <person name="Barry A."/>
            <person name="Bayul T."/>
            <person name="Berlin A."/>
            <person name="Bessette D."/>
            <person name="Bloom T."/>
            <person name="Blye J."/>
            <person name="Boguslavskiy L."/>
            <person name="Bonnet C."/>
            <person name="Boukhgalter B."/>
            <person name="Bourzgui I."/>
            <person name="Brown A."/>
            <person name="Cahill P."/>
            <person name="Channer S."/>
            <person name="Cheshatsang Y."/>
            <person name="Chuda L."/>
            <person name="Citroen M."/>
            <person name="Collymore A."/>
            <person name="Cooke P."/>
            <person name="Costello M."/>
            <person name="D'Aco K."/>
            <person name="Daza R."/>
            <person name="De Haan G."/>
            <person name="DeGray S."/>
            <person name="DeMaso C."/>
            <person name="Dhargay N."/>
            <person name="Dooley K."/>
            <person name="Dooley E."/>
            <person name="Doricent M."/>
            <person name="Dorje P."/>
            <person name="Dorjee K."/>
            <person name="Dupes A."/>
            <person name="Elong R."/>
            <person name="Falk J."/>
            <person name="Farina A."/>
            <person name="Faro S."/>
            <person name="Ferguson D."/>
            <person name="Fisher S."/>
            <person name="Foley C.D."/>
            <person name="Franke A."/>
            <person name="Friedrich D."/>
            <person name="Gadbois L."/>
            <person name="Gearin G."/>
            <person name="Gearin C.R."/>
            <person name="Giannoukos G."/>
            <person name="Goode T."/>
            <person name="Graham J."/>
            <person name="Grandbois E."/>
            <person name="Grewal S."/>
            <person name="Gyaltsen K."/>
            <person name="Hafez N."/>
            <person name="Hagos B."/>
            <person name="Hall J."/>
            <person name="Henson C."/>
            <person name="Hollinger A."/>
            <person name="Honan T."/>
            <person name="Huard M.D."/>
            <person name="Hughes L."/>
            <person name="Hurhula B."/>
            <person name="Husby M.E."/>
            <person name="Kamat A."/>
            <person name="Kanga B."/>
            <person name="Kashin S."/>
            <person name="Khazanovich D."/>
            <person name="Kisner P."/>
            <person name="Lance K."/>
            <person name="Lara M."/>
            <person name="Lee W."/>
            <person name="Lennon N."/>
            <person name="Letendre F."/>
            <person name="LeVine R."/>
            <person name="Lipovsky A."/>
            <person name="Liu X."/>
            <person name="Liu J."/>
            <person name="Liu S."/>
            <person name="Lokyitsang T."/>
            <person name="Lokyitsang Y."/>
            <person name="Lubonja R."/>
            <person name="Lui A."/>
            <person name="MacDonald P."/>
            <person name="Magnisalis V."/>
            <person name="Maru K."/>
            <person name="Matthews C."/>
            <person name="McCusker W."/>
            <person name="McDonough S."/>
            <person name="Mehta T."/>
            <person name="Meldrim J."/>
            <person name="Meneus L."/>
            <person name="Mihai O."/>
            <person name="Mihalev A."/>
            <person name="Mihova T."/>
            <person name="Mittelman R."/>
            <person name="Mlenga V."/>
            <person name="Montmayeur A."/>
            <person name="Mulrain L."/>
            <person name="Navidi A."/>
            <person name="Naylor J."/>
            <person name="Negash T."/>
            <person name="Nguyen T."/>
            <person name="Nguyen N."/>
            <person name="Nicol R."/>
            <person name="Norbu C."/>
            <person name="Norbu N."/>
            <person name="Novod N."/>
            <person name="O'Neill B."/>
            <person name="Osman S."/>
            <person name="Markiewicz E."/>
            <person name="Oyono O.L."/>
            <person name="Patti C."/>
            <person name="Phunkhang P."/>
            <person name="Pierre F."/>
            <person name="Priest M."/>
            <person name="Raghuraman S."/>
            <person name="Rege F."/>
            <person name="Reyes R."/>
            <person name="Rise C."/>
            <person name="Rogov P."/>
            <person name="Ross K."/>
            <person name="Ryan E."/>
            <person name="Settipalli S."/>
            <person name="Shea T."/>
            <person name="Sherpa N."/>
            <person name="Shi L."/>
            <person name="Shih D."/>
            <person name="Sparrow T."/>
            <person name="Spaulding J."/>
            <person name="Stalker J."/>
            <person name="Stange-Thomann N."/>
            <person name="Stavropoulos S."/>
            <person name="Stone C."/>
            <person name="Strader C."/>
            <person name="Tesfaye S."/>
            <person name="Thomson T."/>
            <person name="Thoulutsang Y."/>
            <person name="Thoulutsang D."/>
            <person name="Topham K."/>
            <person name="Topping I."/>
            <person name="Tsamla T."/>
            <person name="Vassiliev H."/>
            <person name="Vo A."/>
            <person name="Wangchuk T."/>
            <person name="Wangdi T."/>
            <person name="Weiand M."/>
            <person name="Wilkinson J."/>
            <person name="Wilson A."/>
            <person name="Yadav S."/>
            <person name="Young G."/>
            <person name="Yu Q."/>
            <person name="Zembek L."/>
            <person name="Zhong D."/>
            <person name="Zimmer A."/>
            <person name="Zwirko Z."/>
            <person name="Jaffe D.B."/>
            <person name="Alvarez P."/>
            <person name="Brockman W."/>
            <person name="Butler J."/>
            <person name="Chin C."/>
            <person name="Gnerre S."/>
            <person name="Grabherr M."/>
            <person name="Kleber M."/>
            <person name="Mauceli E."/>
            <person name="MacCallum I."/>
        </authorList>
    </citation>
    <scope>NUCLEOTIDE SEQUENCE [LARGE SCALE GENOMIC DNA]</scope>
    <source>
        <strain evidence="3">Tucson 15081-1352.22</strain>
    </source>
</reference>
<evidence type="ECO:0000256" key="1">
    <source>
        <dbReference type="SAM" id="MobiDB-lite"/>
    </source>
</evidence>
<dbReference type="AlphaFoldDB" id="B4KIK2"/>
<evidence type="ECO:0000313" key="3">
    <source>
        <dbReference type="Proteomes" id="UP000009192"/>
    </source>
</evidence>
<dbReference type="KEGG" id="dmo:Dmoj_GI17093"/>
<feature type="region of interest" description="Disordered" evidence="1">
    <location>
        <begin position="70"/>
        <end position="104"/>
    </location>
</feature>
<dbReference type="EMBL" id="CH933807">
    <property type="protein sequence ID" value="EDW11345.2"/>
    <property type="molecule type" value="Genomic_DNA"/>
</dbReference>
<dbReference type="HOGENOM" id="CLU_1512209_0_0_1"/>
<evidence type="ECO:0000313" key="2">
    <source>
        <dbReference type="EMBL" id="EDW11345.2"/>
    </source>
</evidence>
<proteinExistence type="predicted"/>